<gene>
    <name evidence="4" type="ORF">CLH61_04880</name>
</gene>
<comment type="caution">
    <text evidence="4">The sequence shown here is derived from an EMBL/GenBank/DDBJ whole genome shotgun (WGS) entry which is preliminary data.</text>
</comment>
<evidence type="ECO:0000313" key="4">
    <source>
        <dbReference type="EMBL" id="PHQ16410.1"/>
    </source>
</evidence>
<keyword evidence="2" id="KW-0472">Membrane</keyword>
<dbReference type="AlphaFoldDB" id="A0A2G1UPQ8"/>
<reference evidence="4 5" key="1">
    <citation type="submission" date="2017-09" db="EMBL/GenBank/DDBJ databases">
        <title>The draft genome sequences of Marinobacter sp. PWS21.</title>
        <authorList>
            <person name="Cao J."/>
        </authorList>
    </citation>
    <scope>NUCLEOTIDE SEQUENCE [LARGE SCALE GENOMIC DNA]</scope>
    <source>
        <strain evidence="4 5">PWS21</strain>
    </source>
</reference>
<evidence type="ECO:0000256" key="1">
    <source>
        <dbReference type="ARBA" id="ARBA00022842"/>
    </source>
</evidence>
<evidence type="ECO:0000256" key="2">
    <source>
        <dbReference type="SAM" id="Phobius"/>
    </source>
</evidence>
<keyword evidence="1" id="KW-0460">Magnesium</keyword>
<dbReference type="EMBL" id="NTFH01000004">
    <property type="protein sequence ID" value="PHQ16410.1"/>
    <property type="molecule type" value="Genomic_DNA"/>
</dbReference>
<dbReference type="PANTHER" id="PTHR43777:SF1">
    <property type="entry name" value="MOLYBDENUM COFACTOR CYTIDYLYLTRANSFERASE"/>
    <property type="match status" value="1"/>
</dbReference>
<dbReference type="CDD" id="cd04182">
    <property type="entry name" value="GT_2_like_f"/>
    <property type="match status" value="1"/>
</dbReference>
<dbReference type="PANTHER" id="PTHR43777">
    <property type="entry name" value="MOLYBDENUM COFACTOR CYTIDYLYLTRANSFERASE"/>
    <property type="match status" value="1"/>
</dbReference>
<name>A0A2G1UPQ8_9GAMM</name>
<sequence length="187" mass="19976">MAAGASRRMGRPKALLRYGGGNLLDRALELAAVLGGPVTVVAGGHYPLVRFRTRRQPVRWLLAENWQQGLSASLQAGLASLGPGVRGCFVLLADQPALWEADLRLLGQHARAAPWHAVAADHAGRPGVPAYLPRSLWPAIMALDGDRGAAPVLARAGAERIEIRGASRDIDTPEDWQALLRDSGKHP</sequence>
<organism evidence="4 5">
    <name type="scientific">Marinobacter profundi</name>
    <dbReference type="NCBI Taxonomy" id="2666256"/>
    <lineage>
        <taxon>Bacteria</taxon>
        <taxon>Pseudomonadati</taxon>
        <taxon>Pseudomonadota</taxon>
        <taxon>Gammaproteobacteria</taxon>
        <taxon>Pseudomonadales</taxon>
        <taxon>Marinobacteraceae</taxon>
        <taxon>Marinobacter</taxon>
    </lineage>
</organism>
<feature type="domain" description="MobA-like NTP transferase" evidence="3">
    <location>
        <begin position="1"/>
        <end position="156"/>
    </location>
</feature>
<evidence type="ECO:0000259" key="3">
    <source>
        <dbReference type="Pfam" id="PF12804"/>
    </source>
</evidence>
<dbReference type="Proteomes" id="UP000231409">
    <property type="component" value="Unassembled WGS sequence"/>
</dbReference>
<protein>
    <submittedName>
        <fullName evidence="4">Nucleotide-diphospho-sugar transferase</fullName>
    </submittedName>
</protein>
<evidence type="ECO:0000313" key="5">
    <source>
        <dbReference type="Proteomes" id="UP000231409"/>
    </source>
</evidence>
<dbReference type="GO" id="GO:0016779">
    <property type="term" value="F:nucleotidyltransferase activity"/>
    <property type="evidence" value="ECO:0007669"/>
    <property type="project" value="UniProtKB-ARBA"/>
</dbReference>
<dbReference type="Gene3D" id="3.90.550.10">
    <property type="entry name" value="Spore Coat Polysaccharide Biosynthesis Protein SpsA, Chain A"/>
    <property type="match status" value="1"/>
</dbReference>
<dbReference type="SUPFAM" id="SSF53448">
    <property type="entry name" value="Nucleotide-diphospho-sugar transferases"/>
    <property type="match status" value="1"/>
</dbReference>
<dbReference type="InterPro" id="IPR025877">
    <property type="entry name" value="MobA-like_NTP_Trfase"/>
</dbReference>
<keyword evidence="2" id="KW-0812">Transmembrane</keyword>
<keyword evidence="5" id="KW-1185">Reference proteome</keyword>
<keyword evidence="4" id="KW-0808">Transferase</keyword>
<dbReference type="Pfam" id="PF12804">
    <property type="entry name" value="NTP_transf_3"/>
    <property type="match status" value="1"/>
</dbReference>
<keyword evidence="2" id="KW-1133">Transmembrane helix</keyword>
<dbReference type="InterPro" id="IPR029044">
    <property type="entry name" value="Nucleotide-diphossugar_trans"/>
</dbReference>
<accession>A0A2G1UPQ8</accession>
<proteinExistence type="predicted"/>
<feature type="transmembrane region" description="Helical" evidence="2">
    <location>
        <begin position="30"/>
        <end position="49"/>
    </location>
</feature>